<evidence type="ECO:0000313" key="2">
    <source>
        <dbReference type="Proteomes" id="UP000050794"/>
    </source>
</evidence>
<name>A0A183UE11_TOXCA</name>
<reference evidence="1 2" key="2">
    <citation type="submission" date="2018-11" db="EMBL/GenBank/DDBJ databases">
        <authorList>
            <consortium name="Pathogen Informatics"/>
        </authorList>
    </citation>
    <scope>NUCLEOTIDE SEQUENCE [LARGE SCALE GENOMIC DNA]</scope>
</reference>
<gene>
    <name evidence="1" type="ORF">TCNE_LOCUS6731</name>
</gene>
<dbReference type="EMBL" id="UYWY01019545">
    <property type="protein sequence ID" value="VDM38052.1"/>
    <property type="molecule type" value="Genomic_DNA"/>
</dbReference>
<dbReference type="Proteomes" id="UP000050794">
    <property type="component" value="Unassembled WGS sequence"/>
</dbReference>
<evidence type="ECO:0000313" key="1">
    <source>
        <dbReference type="EMBL" id="VDM38052.1"/>
    </source>
</evidence>
<reference evidence="3" key="1">
    <citation type="submission" date="2016-06" db="UniProtKB">
        <authorList>
            <consortium name="WormBaseParasite"/>
        </authorList>
    </citation>
    <scope>IDENTIFICATION</scope>
</reference>
<accession>A0A183UE11</accession>
<organism evidence="2 3">
    <name type="scientific">Toxocara canis</name>
    <name type="common">Canine roundworm</name>
    <dbReference type="NCBI Taxonomy" id="6265"/>
    <lineage>
        <taxon>Eukaryota</taxon>
        <taxon>Metazoa</taxon>
        <taxon>Ecdysozoa</taxon>
        <taxon>Nematoda</taxon>
        <taxon>Chromadorea</taxon>
        <taxon>Rhabditida</taxon>
        <taxon>Spirurina</taxon>
        <taxon>Ascaridomorpha</taxon>
        <taxon>Ascaridoidea</taxon>
        <taxon>Toxocaridae</taxon>
        <taxon>Toxocara</taxon>
    </lineage>
</organism>
<evidence type="ECO:0000313" key="3">
    <source>
        <dbReference type="WBParaSite" id="TCNE_0000673101-mRNA-1"/>
    </source>
</evidence>
<sequence>MVRRAKSSCSRMGRVVHWGLESTRKMNGVRRALPGIKVSATLQQAALQLLSHFKMTVVLSQRLAVGHSVGCPLTCVLVEGGACLSDGALSGASLL</sequence>
<proteinExistence type="predicted"/>
<keyword evidence="2" id="KW-1185">Reference proteome</keyword>
<dbReference type="AlphaFoldDB" id="A0A183UE11"/>
<protein>
    <submittedName>
        <fullName evidence="1 3">Uncharacterized protein</fullName>
    </submittedName>
</protein>
<dbReference type="WBParaSite" id="TCNE_0000673101-mRNA-1">
    <property type="protein sequence ID" value="TCNE_0000673101-mRNA-1"/>
    <property type="gene ID" value="TCNE_0000673101"/>
</dbReference>